<evidence type="ECO:0000256" key="12">
    <source>
        <dbReference type="ARBA" id="ARBA00023221"/>
    </source>
</evidence>
<sequence length="1183" mass="130611">MSSNHAKTDNYPTLSRPFESMKPEYDVLVIGSGYGAGVAASRMARAGKSVAVLELGWERRCTKPPSLIKNLKFNDPDANKRFIAGSFPHTFSQCLRDMNVSGSSANSGFISNWLSPRDPTKLFQLTLGDGQHVFSAHALGGSSLINAGVFLKADRETLETTPLTTFFHRGRNNAAVQMEANSRTGHECTGLNDGSKNSVATTYLADAWNWGAEIFCGCEVRFVEKADEGKYIVHIAWHGSGRSVFSDHFREKLFWVKSREFCLLGAGSLGTTEILLRSKSRGLKMSPLVGRNLSGNGDMLIFGYNEKTNINGIARQSPDPMLLPGPTITSVIDNRDIDSASGRLSGYVLQDGCIPEAFNPVIHSMLILQTMKNQALSLFLDTRNEKGKFVASLKSLLLGPYALGGALQRTSTYLVMSHDSNEMMSTLKNDQLCLSAPKEGRSEHFKRIKGMFHDLFTLTGAKMGVSYFYGRHQEEVTVHLLGGANMSCDGTGQGGATNQIGEVFTGHGSEVHDGLVCCDASVIPTALGVNPLATITALSERSLDFIAKKAGLLIDLETKNDPLDIHSKPKWPKDSPRQQYSSKGLTTSIGWQFTEALFGHIHVGPGVKDHELSEGIGKSSSCSIQMLLTVDICKHLGKNDQLVHIDNPVKLIPTESGYQGVCVGTVSCHALSKSTLRAQGKLEFFTTVKESAEALAILYHLQLVSVDGTTYHLEGRKLIDSAMAFSVKKTWKATTTVNLSITRPDGTSVGIGAVHISLSDFKRQVQTFRTTQTFRVGLLLTLITFLLYFLYYISIYFFRPFGPVQYPTAPAQFHIDTKEPSPASYEIKASDGVDVRLDVYEPSSTSEWVESQTTMPPILLLPGVTGLDAKHNLFALPFLRCNVVQYFTERGHRCYALKPRWGCDSKDASRCTVFDCRLDVAAALKMIRDREPQKPYVIAHCQGSVALCMGILDGTIESSLILGITANSVFMNQVFGYWNSLKGRTTLLIRLYEFLAGDYFPILSSSVSPLFQRLLDCILCIYPVGHTRDICTSTACRRTSFVFGLLWNHQNLDLGLHENVHQFFAGTHTRLMKQVVNMGTKGICVNNDGHSLLTKESLERLQGLPILFMSGTDNQVFDPESTLKDYELLRRHFGEKYYRRFLVEGYGHLDPIVGKRAATDVYWRIFAHLRGCIGDEQPQSNDA</sequence>
<keyword evidence="5" id="KW-0963">Cytoplasm</keyword>
<dbReference type="SUPFAM" id="SSF51905">
    <property type="entry name" value="FAD/NAD(P)-binding domain"/>
    <property type="match status" value="1"/>
</dbReference>
<keyword evidence="12" id="KW-0753">Steroid metabolism</keyword>
<comment type="subcellular location">
    <subcellularLocation>
        <location evidence="2">Cell envelope</location>
    </subcellularLocation>
    <subcellularLocation>
        <location evidence="3">Cytoplasm</location>
    </subcellularLocation>
</comment>
<dbReference type="EC" id="1.1.3.6" evidence="16"/>
<keyword evidence="7" id="KW-0285">Flavoprotein</keyword>
<dbReference type="Proteomes" id="UP001152592">
    <property type="component" value="Unassembled WGS sequence"/>
</dbReference>
<keyword evidence="13" id="KW-0413">Isomerase</keyword>
<gene>
    <name evidence="22" type="ORF">PSALAMII_LOCUS7754</name>
</gene>
<dbReference type="AlphaFoldDB" id="A0A9W4JMP7"/>
<comment type="cofactor">
    <cofactor evidence="1">
        <name>FAD</name>
        <dbReference type="ChEBI" id="CHEBI:57692"/>
    </cofactor>
</comment>
<keyword evidence="8" id="KW-0274">FAD</keyword>
<feature type="domain" description="Glucose-methanol-choline oxidoreductase N-terminal" evidence="20">
    <location>
        <begin position="178"/>
        <end position="294"/>
    </location>
</feature>
<dbReference type="GO" id="GO:0072330">
    <property type="term" value="P:monocarboxylic acid biosynthetic process"/>
    <property type="evidence" value="ECO:0007669"/>
    <property type="project" value="UniProtKB-ARBA"/>
</dbReference>
<evidence type="ECO:0000313" key="22">
    <source>
        <dbReference type="EMBL" id="CAG8401716.1"/>
    </source>
</evidence>
<dbReference type="EMBL" id="CAJVPD010000255">
    <property type="protein sequence ID" value="CAG8401716.1"/>
    <property type="molecule type" value="Genomic_DNA"/>
</dbReference>
<reference evidence="22" key="1">
    <citation type="submission" date="2021-07" db="EMBL/GenBank/DDBJ databases">
        <authorList>
            <person name="Branca A.L. A."/>
        </authorList>
    </citation>
    <scope>NUCLEOTIDE SEQUENCE</scope>
</reference>
<protein>
    <recommendedName>
        <fullName evidence="17">Cholesterol oxidase</fullName>
        <ecNumber evidence="16">1.1.3.6</ecNumber>
        <ecNumber evidence="14">5.3.3.1</ecNumber>
    </recommendedName>
    <alternativeName>
        <fullName evidence="18">Cholesterol isomerase</fullName>
    </alternativeName>
</protein>
<evidence type="ECO:0000313" key="23">
    <source>
        <dbReference type="Proteomes" id="UP001152592"/>
    </source>
</evidence>
<accession>A0A9W4JMP7</accession>
<evidence type="ECO:0000259" key="21">
    <source>
        <dbReference type="Pfam" id="PF05199"/>
    </source>
</evidence>
<evidence type="ECO:0000256" key="10">
    <source>
        <dbReference type="ARBA" id="ARBA00023098"/>
    </source>
</evidence>
<dbReference type="Pfam" id="PF05199">
    <property type="entry name" value="GMC_oxred_C"/>
    <property type="match status" value="1"/>
</dbReference>
<dbReference type="PANTHER" id="PTHR47470">
    <property type="entry name" value="CHOLESTEROL OXIDASE"/>
    <property type="match status" value="1"/>
</dbReference>
<evidence type="ECO:0000256" key="4">
    <source>
        <dbReference type="ARBA" id="ARBA00010790"/>
    </source>
</evidence>
<dbReference type="SUPFAM" id="SSF53474">
    <property type="entry name" value="alpha/beta-Hydrolases"/>
    <property type="match status" value="1"/>
</dbReference>
<keyword evidence="19" id="KW-0812">Transmembrane</keyword>
<evidence type="ECO:0000256" key="11">
    <source>
        <dbReference type="ARBA" id="ARBA00023166"/>
    </source>
</evidence>
<evidence type="ECO:0000256" key="6">
    <source>
        <dbReference type="ARBA" id="ARBA00022548"/>
    </source>
</evidence>
<evidence type="ECO:0000256" key="5">
    <source>
        <dbReference type="ARBA" id="ARBA00022490"/>
    </source>
</evidence>
<dbReference type="GO" id="GO:0004769">
    <property type="term" value="F:steroid Delta-isomerase activity"/>
    <property type="evidence" value="ECO:0007669"/>
    <property type="project" value="UniProtKB-EC"/>
</dbReference>
<feature type="domain" description="Glucose-methanol-choline oxidoreductase C-terminal" evidence="21">
    <location>
        <begin position="472"/>
        <end position="538"/>
    </location>
</feature>
<keyword evidence="10" id="KW-0443">Lipid metabolism</keyword>
<dbReference type="InterPro" id="IPR000172">
    <property type="entry name" value="GMC_OxRdtase_N"/>
</dbReference>
<feature type="transmembrane region" description="Helical" evidence="19">
    <location>
        <begin position="776"/>
        <end position="798"/>
    </location>
</feature>
<evidence type="ECO:0000256" key="2">
    <source>
        <dbReference type="ARBA" id="ARBA00004196"/>
    </source>
</evidence>
<dbReference type="GO" id="GO:0016995">
    <property type="term" value="F:cholesterol oxidase activity"/>
    <property type="evidence" value="ECO:0007669"/>
    <property type="project" value="UniProtKB-EC"/>
</dbReference>
<comment type="pathway">
    <text evidence="15">Steroid metabolism; cholesterol degradation.</text>
</comment>
<organism evidence="22 23">
    <name type="scientific">Penicillium salamii</name>
    <dbReference type="NCBI Taxonomy" id="1612424"/>
    <lineage>
        <taxon>Eukaryota</taxon>
        <taxon>Fungi</taxon>
        <taxon>Dikarya</taxon>
        <taxon>Ascomycota</taxon>
        <taxon>Pezizomycotina</taxon>
        <taxon>Eurotiomycetes</taxon>
        <taxon>Eurotiomycetidae</taxon>
        <taxon>Eurotiales</taxon>
        <taxon>Aspergillaceae</taxon>
        <taxon>Penicillium</taxon>
    </lineage>
</organism>
<dbReference type="Gene3D" id="3.40.50.1820">
    <property type="entry name" value="alpha/beta hydrolase"/>
    <property type="match status" value="1"/>
</dbReference>
<dbReference type="GO" id="GO:0008203">
    <property type="term" value="P:cholesterol metabolic process"/>
    <property type="evidence" value="ECO:0007669"/>
    <property type="project" value="UniProtKB-KW"/>
</dbReference>
<comment type="caution">
    <text evidence="22">The sequence shown here is derived from an EMBL/GenBank/DDBJ whole genome shotgun (WGS) entry which is preliminary data.</text>
</comment>
<dbReference type="EC" id="5.3.3.1" evidence="14"/>
<keyword evidence="19" id="KW-1133">Transmembrane helix</keyword>
<name>A0A9W4JMP7_9EURO</name>
<dbReference type="GO" id="GO:0050660">
    <property type="term" value="F:flavin adenine dinucleotide binding"/>
    <property type="evidence" value="ECO:0007669"/>
    <property type="project" value="InterPro"/>
</dbReference>
<evidence type="ECO:0000256" key="17">
    <source>
        <dbReference type="ARBA" id="ARBA00049744"/>
    </source>
</evidence>
<evidence type="ECO:0000256" key="15">
    <source>
        <dbReference type="ARBA" id="ARBA00049645"/>
    </source>
</evidence>
<keyword evidence="9" id="KW-0560">Oxidoreductase</keyword>
<evidence type="ECO:0000256" key="13">
    <source>
        <dbReference type="ARBA" id="ARBA00023235"/>
    </source>
</evidence>
<evidence type="ECO:0000256" key="14">
    <source>
        <dbReference type="ARBA" id="ARBA00038856"/>
    </source>
</evidence>
<evidence type="ECO:0000256" key="7">
    <source>
        <dbReference type="ARBA" id="ARBA00022630"/>
    </source>
</evidence>
<dbReference type="InterPro" id="IPR036188">
    <property type="entry name" value="FAD/NAD-bd_sf"/>
</dbReference>
<evidence type="ECO:0000256" key="3">
    <source>
        <dbReference type="ARBA" id="ARBA00004496"/>
    </source>
</evidence>
<keyword evidence="19" id="KW-0472">Membrane</keyword>
<evidence type="ECO:0000256" key="18">
    <source>
        <dbReference type="ARBA" id="ARBA00049778"/>
    </source>
</evidence>
<dbReference type="InterPro" id="IPR007867">
    <property type="entry name" value="GMC_OxRtase_C"/>
</dbReference>
<dbReference type="Pfam" id="PF00732">
    <property type="entry name" value="GMC_oxred_N"/>
    <property type="match status" value="1"/>
</dbReference>
<evidence type="ECO:0000256" key="1">
    <source>
        <dbReference type="ARBA" id="ARBA00001974"/>
    </source>
</evidence>
<evidence type="ECO:0000256" key="8">
    <source>
        <dbReference type="ARBA" id="ARBA00022827"/>
    </source>
</evidence>
<evidence type="ECO:0000259" key="20">
    <source>
        <dbReference type="Pfam" id="PF00732"/>
    </source>
</evidence>
<dbReference type="GO" id="GO:0005737">
    <property type="term" value="C:cytoplasm"/>
    <property type="evidence" value="ECO:0007669"/>
    <property type="project" value="UniProtKB-SubCell"/>
</dbReference>
<evidence type="ECO:0000256" key="9">
    <source>
        <dbReference type="ARBA" id="ARBA00023002"/>
    </source>
</evidence>
<proteinExistence type="inferred from homology"/>
<dbReference type="InterPro" id="IPR029058">
    <property type="entry name" value="AB_hydrolase_fold"/>
</dbReference>
<dbReference type="PANTHER" id="PTHR47470:SF1">
    <property type="entry name" value="FAD-DEPENDENT OXIDOREDUCTASE 2 FAD BINDING DOMAIN-CONTAINING PROTEIN"/>
    <property type="match status" value="1"/>
</dbReference>
<dbReference type="GO" id="GO:0017000">
    <property type="term" value="P:antibiotic biosynthetic process"/>
    <property type="evidence" value="ECO:0007669"/>
    <property type="project" value="UniProtKB-ARBA"/>
</dbReference>
<keyword evidence="11" id="KW-1207">Sterol metabolism</keyword>
<comment type="similarity">
    <text evidence="4">Belongs to the GMC oxidoreductase family.</text>
</comment>
<dbReference type="OrthoDB" id="9970124at2759"/>
<evidence type="ECO:0000256" key="16">
    <source>
        <dbReference type="ARBA" id="ARBA00049723"/>
    </source>
</evidence>
<dbReference type="InterPro" id="IPR052542">
    <property type="entry name" value="Cholesterol_Oxidase"/>
</dbReference>
<evidence type="ECO:0000256" key="19">
    <source>
        <dbReference type="SAM" id="Phobius"/>
    </source>
</evidence>
<keyword evidence="6" id="KW-0153">Cholesterol metabolism</keyword>
<dbReference type="Gene3D" id="3.50.50.60">
    <property type="entry name" value="FAD/NAD(P)-binding domain"/>
    <property type="match status" value="2"/>
</dbReference>